<gene>
    <name evidence="1" type="ORF">SAMN03080610_03201</name>
</gene>
<dbReference type="STRING" id="1120955.SAMN03080610_03201"/>
<proteinExistence type="predicted"/>
<name>A0A1G5P5W8_AFIMA</name>
<dbReference type="Pfam" id="PF20132">
    <property type="entry name" value="DUF6522"/>
    <property type="match status" value="1"/>
</dbReference>
<evidence type="ECO:0000313" key="1">
    <source>
        <dbReference type="EMBL" id="SCZ44410.1"/>
    </source>
</evidence>
<evidence type="ECO:0000313" key="2">
    <source>
        <dbReference type="Proteomes" id="UP000199347"/>
    </source>
</evidence>
<reference evidence="2" key="1">
    <citation type="submission" date="2016-10" db="EMBL/GenBank/DDBJ databases">
        <authorList>
            <person name="Varghese N."/>
            <person name="Submissions S."/>
        </authorList>
    </citation>
    <scope>NUCLEOTIDE SEQUENCE [LARGE SCALE GENOMIC DNA]</scope>
    <source>
        <strain evidence="2">DSM 2698</strain>
    </source>
</reference>
<sequence>MNPMPTSNPAETGKPITRTGQGFDIDAGLLADAFALDAEEVRTLMRRGEIKSRLERGQDRDAGTFRLVFFHNDRRATFVVDDEGHLLRRTCFTLTDLMAAQSPGSPQ</sequence>
<organism evidence="1 2">
    <name type="scientific">Afifella marina DSM 2698</name>
    <dbReference type="NCBI Taxonomy" id="1120955"/>
    <lineage>
        <taxon>Bacteria</taxon>
        <taxon>Pseudomonadati</taxon>
        <taxon>Pseudomonadota</taxon>
        <taxon>Alphaproteobacteria</taxon>
        <taxon>Hyphomicrobiales</taxon>
        <taxon>Afifellaceae</taxon>
        <taxon>Afifella</taxon>
    </lineage>
</organism>
<dbReference type="InterPro" id="IPR045389">
    <property type="entry name" value="DUF6522"/>
</dbReference>
<dbReference type="AlphaFoldDB" id="A0A1G5P5W8"/>
<dbReference type="Proteomes" id="UP000199347">
    <property type="component" value="Unassembled WGS sequence"/>
</dbReference>
<keyword evidence="2" id="KW-1185">Reference proteome</keyword>
<dbReference type="EMBL" id="FMVW01000009">
    <property type="protein sequence ID" value="SCZ44410.1"/>
    <property type="molecule type" value="Genomic_DNA"/>
</dbReference>
<accession>A0A1G5P5W8</accession>
<protein>
    <submittedName>
        <fullName evidence="1">Uncharacterized protein</fullName>
    </submittedName>
</protein>